<dbReference type="Proteomes" id="UP000245647">
    <property type="component" value="Unassembled WGS sequence"/>
</dbReference>
<dbReference type="AlphaFoldDB" id="A0A2U2PBN4"/>
<dbReference type="InterPro" id="IPR001296">
    <property type="entry name" value="Glyco_trans_1"/>
</dbReference>
<dbReference type="OrthoDB" id="1096251at2"/>
<dbReference type="InterPro" id="IPR050194">
    <property type="entry name" value="Glycosyltransferase_grp1"/>
</dbReference>
<dbReference type="Pfam" id="PF00534">
    <property type="entry name" value="Glycos_transf_1"/>
    <property type="match status" value="1"/>
</dbReference>
<dbReference type="CDD" id="cd03801">
    <property type="entry name" value="GT4_PimA-like"/>
    <property type="match status" value="1"/>
</dbReference>
<dbReference type="PANTHER" id="PTHR45947:SF3">
    <property type="entry name" value="SULFOQUINOVOSYL TRANSFERASE SQD2"/>
    <property type="match status" value="1"/>
</dbReference>
<dbReference type="RefSeq" id="WP_109417665.1">
    <property type="nucleotide sequence ID" value="NZ_QEAS01000020.1"/>
</dbReference>
<feature type="domain" description="Glycosyl transferase family 1" evidence="1">
    <location>
        <begin position="238"/>
        <end position="389"/>
    </location>
</feature>
<evidence type="ECO:0000313" key="2">
    <source>
        <dbReference type="EMBL" id="PWG78807.1"/>
    </source>
</evidence>
<sequence>MRILWLTQTPANASELLNYNNPGCGWISSLQNYLMDEKSITLGLCFFLRHDQFKIEYKNVTYYPLKQKYTSLTGKIYQKFSSALYDVNTEGLQKVLDDFKPDIIHLFGTETGMGEILELTKIPVVIHLQGLINPCTYAWLPKGVSKWQVLFNSPIKSIIFRTGYYFEHKFFKKRGIREKKIISNCQLFFGRTHWDKNYIRLYKDQFRYIKCEEMLRPSFYNRHWNNHPDTELKIVTTINPYLFKGLEIILETAKILKEKLNFNFKWTILGINQDHELVRLVEKLVKTRFSHNGIILAGAKDEESLIQELLSSNIYIHPSHIENSPNSICEAMLLGMPIIAGNVGGISTIIQHEKTGILYNSHDPYELAGRILEFYDSPSELIAYGKNARMLAQTRHNPKEIVRTVVNTYREILGESNSRQSKASECSLTTA</sequence>
<protein>
    <recommendedName>
        <fullName evidence="1">Glycosyl transferase family 1 domain-containing protein</fullName>
    </recommendedName>
</protein>
<name>A0A2U2PBN4_9SPHI</name>
<dbReference type="Gene3D" id="3.40.50.2000">
    <property type="entry name" value="Glycogen Phosphorylase B"/>
    <property type="match status" value="2"/>
</dbReference>
<dbReference type="EMBL" id="QEAS01000020">
    <property type="protein sequence ID" value="PWG78807.1"/>
    <property type="molecule type" value="Genomic_DNA"/>
</dbReference>
<proteinExistence type="predicted"/>
<comment type="caution">
    <text evidence="2">The sequence shown here is derived from an EMBL/GenBank/DDBJ whole genome shotgun (WGS) entry which is preliminary data.</text>
</comment>
<evidence type="ECO:0000313" key="3">
    <source>
        <dbReference type="Proteomes" id="UP000245647"/>
    </source>
</evidence>
<dbReference type="PANTHER" id="PTHR45947">
    <property type="entry name" value="SULFOQUINOVOSYL TRANSFERASE SQD2"/>
    <property type="match status" value="1"/>
</dbReference>
<accession>A0A2U2PBN4</accession>
<organism evidence="2 3">
    <name type="scientific">Pararcticibacter amylolyticus</name>
    <dbReference type="NCBI Taxonomy" id="2173175"/>
    <lineage>
        <taxon>Bacteria</taxon>
        <taxon>Pseudomonadati</taxon>
        <taxon>Bacteroidota</taxon>
        <taxon>Sphingobacteriia</taxon>
        <taxon>Sphingobacteriales</taxon>
        <taxon>Sphingobacteriaceae</taxon>
        <taxon>Pararcticibacter</taxon>
    </lineage>
</organism>
<evidence type="ECO:0000259" key="1">
    <source>
        <dbReference type="Pfam" id="PF00534"/>
    </source>
</evidence>
<gene>
    <name evidence="2" type="ORF">DDR33_20495</name>
</gene>
<dbReference type="GO" id="GO:0016757">
    <property type="term" value="F:glycosyltransferase activity"/>
    <property type="evidence" value="ECO:0007669"/>
    <property type="project" value="InterPro"/>
</dbReference>
<keyword evidence="3" id="KW-1185">Reference proteome</keyword>
<reference evidence="2 3" key="1">
    <citation type="submission" date="2018-04" db="EMBL/GenBank/DDBJ databases">
        <title>Pedobacter chongqingensis sp. nov., isolated from a rottenly hemp rope.</title>
        <authorList>
            <person name="Cai Y."/>
        </authorList>
    </citation>
    <scope>NUCLEOTIDE SEQUENCE [LARGE SCALE GENOMIC DNA]</scope>
    <source>
        <strain evidence="2 3">FJ4-8</strain>
    </source>
</reference>
<dbReference type="SUPFAM" id="SSF53756">
    <property type="entry name" value="UDP-Glycosyltransferase/glycogen phosphorylase"/>
    <property type="match status" value="1"/>
</dbReference>